<evidence type="ECO:0000259" key="1">
    <source>
        <dbReference type="Pfam" id="PF13649"/>
    </source>
</evidence>
<feature type="domain" description="Methyltransferase" evidence="1">
    <location>
        <begin position="52"/>
        <end position="148"/>
    </location>
</feature>
<dbReference type="Pfam" id="PF13649">
    <property type="entry name" value="Methyltransf_25"/>
    <property type="match status" value="1"/>
</dbReference>
<reference evidence="2" key="1">
    <citation type="submission" date="2020-05" db="EMBL/GenBank/DDBJ databases">
        <authorList>
            <person name="Chiriac C."/>
            <person name="Salcher M."/>
            <person name="Ghai R."/>
            <person name="Kavagutti S V."/>
        </authorList>
    </citation>
    <scope>NUCLEOTIDE SEQUENCE</scope>
</reference>
<gene>
    <name evidence="2" type="ORF">UFOPK3522_00987</name>
</gene>
<dbReference type="InterPro" id="IPR041698">
    <property type="entry name" value="Methyltransf_25"/>
</dbReference>
<dbReference type="GO" id="GO:0008168">
    <property type="term" value="F:methyltransferase activity"/>
    <property type="evidence" value="ECO:0007669"/>
    <property type="project" value="TreeGrafter"/>
</dbReference>
<protein>
    <submittedName>
        <fullName evidence="2">Unannotated protein</fullName>
    </submittedName>
</protein>
<dbReference type="CDD" id="cd02440">
    <property type="entry name" value="AdoMet_MTases"/>
    <property type="match status" value="1"/>
</dbReference>
<dbReference type="InterPro" id="IPR029063">
    <property type="entry name" value="SAM-dependent_MTases_sf"/>
</dbReference>
<dbReference type="EMBL" id="CAESAO010000082">
    <property type="protein sequence ID" value="CAB4344708.1"/>
    <property type="molecule type" value="Genomic_DNA"/>
</dbReference>
<dbReference type="Gene3D" id="3.40.50.150">
    <property type="entry name" value="Vaccinia Virus protein VP39"/>
    <property type="match status" value="1"/>
</dbReference>
<sequence>MTDPTELRDSQRDRWEAAAPGWDERADTVRAAGAPVAEWLVDAAQLEPGGRVLEVAGGLGDVGILAAGRVGPSGEVLITDGAEAMTDAAARRAAASNLGQVKVERMEAEWLDAKTASFDAVLSRWGYMLVVDPEAALQEARRVLMPGGRIAIAAWTAIEQNPWMAIARSEFEGRGLMTAPEPDSPEPFRFGQPGIIAELLLAAGFIEPRVETVDLVWTLASLDDWWEHMRSTSSMVGRAAVELSPAEHYELREALDARYSEFLQPDGSLLLPGSTWVATAEA</sequence>
<accession>A0A6J5ZT91</accession>
<dbReference type="AlphaFoldDB" id="A0A6J5ZT91"/>
<proteinExistence type="predicted"/>
<dbReference type="PANTHER" id="PTHR43591:SF24">
    <property type="entry name" value="2-METHOXY-6-POLYPRENYL-1,4-BENZOQUINOL METHYLASE, MITOCHONDRIAL"/>
    <property type="match status" value="1"/>
</dbReference>
<dbReference type="SUPFAM" id="SSF53335">
    <property type="entry name" value="S-adenosyl-L-methionine-dependent methyltransferases"/>
    <property type="match status" value="1"/>
</dbReference>
<evidence type="ECO:0000313" key="2">
    <source>
        <dbReference type="EMBL" id="CAB4344708.1"/>
    </source>
</evidence>
<name>A0A6J5ZT91_9ZZZZ</name>
<dbReference type="PANTHER" id="PTHR43591">
    <property type="entry name" value="METHYLTRANSFERASE"/>
    <property type="match status" value="1"/>
</dbReference>
<organism evidence="2">
    <name type="scientific">freshwater metagenome</name>
    <dbReference type="NCBI Taxonomy" id="449393"/>
    <lineage>
        <taxon>unclassified sequences</taxon>
        <taxon>metagenomes</taxon>
        <taxon>ecological metagenomes</taxon>
    </lineage>
</organism>